<name>A0ABR0GDV9_9PEZI</name>
<sequence length="80" mass="8810">MTGRFSSQMPRAGIGNPGYRGDQESVLSKVQSRLHCLSNPGCRQASAERLDILLAAPGAPWRDNIPRPQHWLGQETGQVR</sequence>
<evidence type="ECO:0000313" key="3">
    <source>
        <dbReference type="Proteomes" id="UP001323405"/>
    </source>
</evidence>
<keyword evidence="3" id="KW-1185">Reference proteome</keyword>
<protein>
    <submittedName>
        <fullName evidence="2">Uncharacterized protein</fullName>
    </submittedName>
</protein>
<comment type="caution">
    <text evidence="2">The sequence shown here is derived from an EMBL/GenBank/DDBJ whole genome shotgun (WGS) entry which is preliminary data.</text>
</comment>
<dbReference type="RefSeq" id="XP_062742799.1">
    <property type="nucleotide sequence ID" value="XM_062884015.1"/>
</dbReference>
<accession>A0ABR0GDV9</accession>
<dbReference type="EMBL" id="JAFFHA010000007">
    <property type="protein sequence ID" value="KAK4653824.1"/>
    <property type="molecule type" value="Genomic_DNA"/>
</dbReference>
<feature type="region of interest" description="Disordered" evidence="1">
    <location>
        <begin position="1"/>
        <end position="25"/>
    </location>
</feature>
<evidence type="ECO:0000313" key="2">
    <source>
        <dbReference type="EMBL" id="KAK4653824.1"/>
    </source>
</evidence>
<organism evidence="2 3">
    <name type="scientific">Podospora pseudocomata</name>
    <dbReference type="NCBI Taxonomy" id="2093779"/>
    <lineage>
        <taxon>Eukaryota</taxon>
        <taxon>Fungi</taxon>
        <taxon>Dikarya</taxon>
        <taxon>Ascomycota</taxon>
        <taxon>Pezizomycotina</taxon>
        <taxon>Sordariomycetes</taxon>
        <taxon>Sordariomycetidae</taxon>
        <taxon>Sordariales</taxon>
        <taxon>Podosporaceae</taxon>
        <taxon>Podospora</taxon>
    </lineage>
</organism>
<evidence type="ECO:0000256" key="1">
    <source>
        <dbReference type="SAM" id="MobiDB-lite"/>
    </source>
</evidence>
<dbReference type="GeneID" id="87903767"/>
<gene>
    <name evidence="2" type="ORF">QC762_0087570</name>
</gene>
<dbReference type="Proteomes" id="UP001323405">
    <property type="component" value="Unassembled WGS sequence"/>
</dbReference>
<reference evidence="2 3" key="1">
    <citation type="journal article" date="2023" name="bioRxiv">
        <title>High-quality genome assemblies of four members of thePodospora anserinaspecies complex.</title>
        <authorList>
            <person name="Ament-Velasquez S.L."/>
            <person name="Vogan A.A."/>
            <person name="Wallerman O."/>
            <person name="Hartmann F."/>
            <person name="Gautier V."/>
            <person name="Silar P."/>
            <person name="Giraud T."/>
            <person name="Johannesson H."/>
        </authorList>
    </citation>
    <scope>NUCLEOTIDE SEQUENCE [LARGE SCALE GENOMIC DNA]</scope>
    <source>
        <strain evidence="2 3">CBS 415.72m</strain>
    </source>
</reference>
<proteinExistence type="predicted"/>